<proteinExistence type="predicted"/>
<dbReference type="EMBL" id="KV744844">
    <property type="protein sequence ID" value="OCK84111.1"/>
    <property type="molecule type" value="Genomic_DNA"/>
</dbReference>
<evidence type="ECO:0000256" key="1">
    <source>
        <dbReference type="SAM" id="SignalP"/>
    </source>
</evidence>
<keyword evidence="3" id="KW-1185">Reference proteome</keyword>
<sequence>MKFTTVLATTALVLGATASTIPGSCHLPDQFCGKTKREAMPISEAEAEATVGGCHLPGQSCGKAKRAAEAIAKGKREDFDRRVAEAWADAGASILS</sequence>
<feature type="signal peptide" evidence="1">
    <location>
        <begin position="1"/>
        <end position="18"/>
    </location>
</feature>
<organism evidence="2 3">
    <name type="scientific">Lepidopterella palustris CBS 459.81</name>
    <dbReference type="NCBI Taxonomy" id="1314670"/>
    <lineage>
        <taxon>Eukaryota</taxon>
        <taxon>Fungi</taxon>
        <taxon>Dikarya</taxon>
        <taxon>Ascomycota</taxon>
        <taxon>Pezizomycotina</taxon>
        <taxon>Dothideomycetes</taxon>
        <taxon>Pleosporomycetidae</taxon>
        <taxon>Mytilinidiales</taxon>
        <taxon>Argynnaceae</taxon>
        <taxon>Lepidopterella</taxon>
    </lineage>
</organism>
<protein>
    <submittedName>
        <fullName evidence="2">Uncharacterized protein</fullName>
    </submittedName>
</protein>
<feature type="chain" id="PRO_5034959229" evidence="1">
    <location>
        <begin position="19"/>
        <end position="96"/>
    </location>
</feature>
<evidence type="ECO:0000313" key="3">
    <source>
        <dbReference type="Proteomes" id="UP000250266"/>
    </source>
</evidence>
<dbReference type="OrthoDB" id="3945682at2759"/>
<dbReference type="AlphaFoldDB" id="A0A8E2EHM9"/>
<gene>
    <name evidence="2" type="ORF">K432DRAFT_422819</name>
</gene>
<keyword evidence="1" id="KW-0732">Signal</keyword>
<reference evidence="2 3" key="1">
    <citation type="journal article" date="2016" name="Nat. Commun.">
        <title>Ectomycorrhizal ecology is imprinted in the genome of the dominant symbiotic fungus Cenococcum geophilum.</title>
        <authorList>
            <consortium name="DOE Joint Genome Institute"/>
            <person name="Peter M."/>
            <person name="Kohler A."/>
            <person name="Ohm R.A."/>
            <person name="Kuo A."/>
            <person name="Krutzmann J."/>
            <person name="Morin E."/>
            <person name="Arend M."/>
            <person name="Barry K.W."/>
            <person name="Binder M."/>
            <person name="Choi C."/>
            <person name="Clum A."/>
            <person name="Copeland A."/>
            <person name="Grisel N."/>
            <person name="Haridas S."/>
            <person name="Kipfer T."/>
            <person name="LaButti K."/>
            <person name="Lindquist E."/>
            <person name="Lipzen A."/>
            <person name="Maire R."/>
            <person name="Meier B."/>
            <person name="Mihaltcheva S."/>
            <person name="Molinier V."/>
            <person name="Murat C."/>
            <person name="Poggeler S."/>
            <person name="Quandt C.A."/>
            <person name="Sperisen C."/>
            <person name="Tritt A."/>
            <person name="Tisserant E."/>
            <person name="Crous P.W."/>
            <person name="Henrissat B."/>
            <person name="Nehls U."/>
            <person name="Egli S."/>
            <person name="Spatafora J.W."/>
            <person name="Grigoriev I.V."/>
            <person name="Martin F.M."/>
        </authorList>
    </citation>
    <scope>NUCLEOTIDE SEQUENCE [LARGE SCALE GENOMIC DNA]</scope>
    <source>
        <strain evidence="2 3">CBS 459.81</strain>
    </source>
</reference>
<dbReference type="Proteomes" id="UP000250266">
    <property type="component" value="Unassembled WGS sequence"/>
</dbReference>
<evidence type="ECO:0000313" key="2">
    <source>
        <dbReference type="EMBL" id="OCK84111.1"/>
    </source>
</evidence>
<name>A0A8E2EHM9_9PEZI</name>
<accession>A0A8E2EHM9</accession>